<sequence length="381" mass="43499">MKRVLFIDRDGTLIHEPADEQIDAFDKLRFVKGVFRNLSFIRQHLDFEFVMVSNQDGLGTDSFPEETFWPVHNFILQTLEGEGVVFDNILIDRHFPEDNHPCRKPGTGMLTEYIKDSNLNPQYHTLLSENGTIDSAGTRNKEPKYDLKNSYVIGDRETDRQLAENIGCKALILGDDMTWDKITEILFAGERIAEIKRTTKETDIYVKMNLDGNGICDIHTGLGFFDHMLEQIGKHGMIDLTIHTEGDLEVDEHHTIEDTAIVIGECLAEALGNKRGIERYGYCLPMDDSLCSVALDFGGRPWLVWNAEFTREKIGEMPTEMFLHFFKSLSDAAKMNLNIKAEGQNEHHKIEGIFKAFARALKMAVKRDIYKYELPSTKGML</sequence>
<keyword evidence="2" id="KW-1185">Reference proteome</keyword>
<reference evidence="1" key="1">
    <citation type="submission" date="2019-04" db="EMBL/GenBank/DDBJ databases">
        <title>Microbes associate with the intestines of laboratory mice.</title>
        <authorList>
            <person name="Navarre W."/>
            <person name="Wong E."/>
            <person name="Huang K."/>
            <person name="Tropini C."/>
            <person name="Ng K."/>
            <person name="Yu B."/>
        </authorList>
    </citation>
    <scope>NUCLEOTIDE SEQUENCE</scope>
    <source>
        <strain evidence="1">NM73_A23</strain>
    </source>
</reference>
<evidence type="ECO:0000313" key="2">
    <source>
        <dbReference type="Proteomes" id="UP000308886"/>
    </source>
</evidence>
<organism evidence="1 2">
    <name type="scientific">Palleniella muris</name>
    <dbReference type="NCBI Taxonomy" id="3038145"/>
    <lineage>
        <taxon>Bacteria</taxon>
        <taxon>Pseudomonadati</taxon>
        <taxon>Bacteroidota</taxon>
        <taxon>Bacteroidia</taxon>
        <taxon>Bacteroidales</taxon>
        <taxon>Prevotellaceae</taxon>
        <taxon>Palleniella</taxon>
    </lineage>
</organism>
<gene>
    <name evidence="1" type="primary">hisB</name>
    <name evidence="1" type="ORF">E5358_03545</name>
</gene>
<dbReference type="Proteomes" id="UP000308886">
    <property type="component" value="Unassembled WGS sequence"/>
</dbReference>
<accession>A0AC61QT15</accession>
<dbReference type="EMBL" id="SRZC01000004">
    <property type="protein sequence ID" value="TGX83339.1"/>
    <property type="molecule type" value="Genomic_DNA"/>
</dbReference>
<evidence type="ECO:0000313" key="1">
    <source>
        <dbReference type="EMBL" id="TGX83339.1"/>
    </source>
</evidence>
<proteinExistence type="predicted"/>
<protein>
    <submittedName>
        <fullName evidence="1">Imidazoleglycerol-phosphate dehydratase HisB</fullName>
    </submittedName>
</protein>
<comment type="caution">
    <text evidence="1">The sequence shown here is derived from an EMBL/GenBank/DDBJ whole genome shotgun (WGS) entry which is preliminary data.</text>
</comment>
<name>A0AC61QT15_9BACT</name>